<feature type="region of interest" description="Disordered" evidence="3">
    <location>
        <begin position="458"/>
        <end position="519"/>
    </location>
</feature>
<evidence type="ECO:0000259" key="6">
    <source>
        <dbReference type="Pfam" id="PF00149"/>
    </source>
</evidence>
<dbReference type="SUPFAM" id="SSF56300">
    <property type="entry name" value="Metallo-dependent phosphatases"/>
    <property type="match status" value="1"/>
</dbReference>
<dbReference type="InterPro" id="IPR029052">
    <property type="entry name" value="Metallo-depent_PP-like"/>
</dbReference>
<feature type="region of interest" description="Disordered" evidence="3">
    <location>
        <begin position="325"/>
        <end position="356"/>
    </location>
</feature>
<dbReference type="VEuPathDB" id="CryptoDB:Cvel_8143"/>
<dbReference type="PANTHER" id="PTHR10161">
    <property type="entry name" value="TARTRATE-RESISTANT ACID PHOSPHATASE TYPE 5"/>
    <property type="match status" value="1"/>
</dbReference>
<evidence type="ECO:0000256" key="1">
    <source>
        <dbReference type="ARBA" id="ARBA00022729"/>
    </source>
</evidence>
<feature type="domain" description="Calcineurin-like phosphoesterase" evidence="6">
    <location>
        <begin position="34"/>
        <end position="247"/>
    </location>
</feature>
<dbReference type="InterPro" id="IPR004843">
    <property type="entry name" value="Calcineurin-like_PHP"/>
</dbReference>
<dbReference type="InterPro" id="IPR051558">
    <property type="entry name" value="Metallophosphoesterase_PAP"/>
</dbReference>
<dbReference type="EMBL" id="CDMZ01003619">
    <property type="protein sequence ID" value="CEM47028.1"/>
    <property type="molecule type" value="Genomic_DNA"/>
</dbReference>
<name>A0A0G4HRS2_9ALVE</name>
<dbReference type="GO" id="GO:0016787">
    <property type="term" value="F:hydrolase activity"/>
    <property type="evidence" value="ECO:0007669"/>
    <property type="project" value="UniProtKB-KW"/>
</dbReference>
<keyword evidence="4" id="KW-0472">Membrane</keyword>
<evidence type="ECO:0000256" key="4">
    <source>
        <dbReference type="SAM" id="Phobius"/>
    </source>
</evidence>
<feature type="transmembrane region" description="Helical" evidence="4">
    <location>
        <begin position="424"/>
        <end position="448"/>
    </location>
</feature>
<feature type="signal peptide" evidence="5">
    <location>
        <begin position="1"/>
        <end position="20"/>
    </location>
</feature>
<evidence type="ECO:0000313" key="7">
    <source>
        <dbReference type="EMBL" id="CEM47028.1"/>
    </source>
</evidence>
<accession>A0A0G4HRS2</accession>
<evidence type="ECO:0000256" key="5">
    <source>
        <dbReference type="SAM" id="SignalP"/>
    </source>
</evidence>
<dbReference type="Pfam" id="PF00149">
    <property type="entry name" value="Metallophos"/>
    <property type="match status" value="1"/>
</dbReference>
<dbReference type="PhylomeDB" id="A0A0G4HRS2"/>
<organism evidence="7">
    <name type="scientific">Chromera velia CCMP2878</name>
    <dbReference type="NCBI Taxonomy" id="1169474"/>
    <lineage>
        <taxon>Eukaryota</taxon>
        <taxon>Sar</taxon>
        <taxon>Alveolata</taxon>
        <taxon>Colpodellida</taxon>
        <taxon>Chromeraceae</taxon>
        <taxon>Chromera</taxon>
    </lineage>
</organism>
<feature type="compositionally biased region" description="Low complexity" evidence="3">
    <location>
        <begin position="344"/>
        <end position="356"/>
    </location>
</feature>
<keyword evidence="4" id="KW-1133">Transmembrane helix</keyword>
<dbReference type="Gene3D" id="3.60.21.10">
    <property type="match status" value="1"/>
</dbReference>
<keyword evidence="2" id="KW-0378">Hydrolase</keyword>
<protein>
    <recommendedName>
        <fullName evidence="6">Calcineurin-like phosphoesterase domain-containing protein</fullName>
    </recommendedName>
</protein>
<gene>
    <name evidence="7" type="ORF">Cvel_8143</name>
</gene>
<keyword evidence="1 5" id="KW-0732">Signal</keyword>
<dbReference type="PANTHER" id="PTHR10161:SF14">
    <property type="entry name" value="TARTRATE-RESISTANT ACID PHOSPHATASE TYPE 5"/>
    <property type="match status" value="1"/>
</dbReference>
<evidence type="ECO:0000256" key="3">
    <source>
        <dbReference type="SAM" id="MobiDB-lite"/>
    </source>
</evidence>
<keyword evidence="4" id="KW-0812">Transmembrane</keyword>
<proteinExistence type="predicted"/>
<dbReference type="AlphaFoldDB" id="A0A0G4HRS2"/>
<feature type="chain" id="PRO_5005192286" description="Calcineurin-like phosphoesterase domain-containing protein" evidence="5">
    <location>
        <begin position="21"/>
        <end position="519"/>
    </location>
</feature>
<reference evidence="7" key="1">
    <citation type="submission" date="2014-11" db="EMBL/GenBank/DDBJ databases">
        <authorList>
            <person name="Otto D Thomas"/>
            <person name="Naeem Raeece"/>
        </authorList>
    </citation>
    <scope>NUCLEOTIDE SEQUENCE</scope>
</reference>
<evidence type="ECO:0000256" key="2">
    <source>
        <dbReference type="ARBA" id="ARBA00022801"/>
    </source>
</evidence>
<sequence length="519" mass="58094">MRSGLVSAVFASFLWLEGESLKPAVHEHRETVDFIFLGDWGCVNDDQARVASEMERVAKEKGVDFVVMGGDNFYETGVSNLKDPQFRKTFEKVYNKPALSELSFKAVLGNHDWLGNATSQLDYVDYKGKGVETPLKWEMPNLWYSEVHTVPPKDSDSEAEGLIVLAVYFDSWLWGSSVMHKAQERQRNFVKKSLKAAADKADWIVLLTHYPMYSSGHHGDTKVLKKELLPVVDETGVDLYVNGHDHDLELIRKKEDGDKHATTYVTSGSGCKTRTFTDTHKHSLWKAPSFGFSIHTFNGDSLETKFLNSTGGELFTFSQKKRKRNEGNVAVQEQAEKGHTGTTSAWPARSPSASSVPLRTSSFVSLAASSRSFFSSSSPTSAFDRRLQSLLAEVPEFEREEITFMMPRFIRWLVDVWESDQRPLLIFAVSALLLAIVAGVVGIVVWCWRRRKMQGLQRVSSDSRRSTSGRAPPGGEEERELPSPGAVEADRKIDFTFGSPEASNDAGEQGTLMQERTSR</sequence>